<evidence type="ECO:0000259" key="1">
    <source>
        <dbReference type="Pfam" id="PF07638"/>
    </source>
</evidence>
<protein>
    <submittedName>
        <fullName evidence="2">Extracytoplasmic sigma factor ECF</fullName>
    </submittedName>
</protein>
<reference evidence="2" key="1">
    <citation type="journal article" date="2014" name="Int. J. Syst. Evol. Microbiol.">
        <title>Complete genome sequence of Corynebacterium casei LMG S-19264T (=DSM 44701T), isolated from a smear-ripened cheese.</title>
        <authorList>
            <consortium name="US DOE Joint Genome Institute (JGI-PGF)"/>
            <person name="Walter F."/>
            <person name="Albersmeier A."/>
            <person name="Kalinowski J."/>
            <person name="Ruckert C."/>
        </authorList>
    </citation>
    <scope>NUCLEOTIDE SEQUENCE</scope>
    <source>
        <strain evidence="2">KCTC 12711</strain>
    </source>
</reference>
<comment type="caution">
    <text evidence="2">The sequence shown here is derived from an EMBL/GenBank/DDBJ whole genome shotgun (WGS) entry which is preliminary data.</text>
</comment>
<dbReference type="NCBIfam" id="TIGR02937">
    <property type="entry name" value="sigma70-ECF"/>
    <property type="match status" value="1"/>
</dbReference>
<dbReference type="InterPro" id="IPR011517">
    <property type="entry name" value="RNA_pol_sigma70_ECF-like"/>
</dbReference>
<feature type="domain" description="RNA polymerase sigma-70 ECF-like HTH" evidence="1">
    <location>
        <begin position="14"/>
        <end position="177"/>
    </location>
</feature>
<dbReference type="Pfam" id="PF07638">
    <property type="entry name" value="Sigma70_ECF"/>
    <property type="match status" value="1"/>
</dbReference>
<dbReference type="SUPFAM" id="SSF88659">
    <property type="entry name" value="Sigma3 and sigma4 domains of RNA polymerase sigma factors"/>
    <property type="match status" value="1"/>
</dbReference>
<proteinExistence type="predicted"/>
<dbReference type="GO" id="GO:0006352">
    <property type="term" value="P:DNA-templated transcription initiation"/>
    <property type="evidence" value="ECO:0007669"/>
    <property type="project" value="InterPro"/>
</dbReference>
<dbReference type="NCBIfam" id="TIGR02999">
    <property type="entry name" value="Sig-70_X6"/>
    <property type="match status" value="1"/>
</dbReference>
<dbReference type="Gene3D" id="1.10.10.10">
    <property type="entry name" value="Winged helix-like DNA-binding domain superfamily/Winged helix DNA-binding domain"/>
    <property type="match status" value="1"/>
</dbReference>
<dbReference type="AlphaFoldDB" id="A0A918VNZ5"/>
<name>A0A918VNZ5_9GAMM</name>
<organism evidence="2 3">
    <name type="scientific">Arenicella chitinivorans</name>
    <dbReference type="NCBI Taxonomy" id="1329800"/>
    <lineage>
        <taxon>Bacteria</taxon>
        <taxon>Pseudomonadati</taxon>
        <taxon>Pseudomonadota</taxon>
        <taxon>Gammaproteobacteria</taxon>
        <taxon>Arenicellales</taxon>
        <taxon>Arenicellaceae</taxon>
        <taxon>Arenicella</taxon>
    </lineage>
</organism>
<dbReference type="InterPro" id="IPR014284">
    <property type="entry name" value="RNA_pol_sigma-70_dom"/>
</dbReference>
<dbReference type="InterPro" id="IPR036388">
    <property type="entry name" value="WH-like_DNA-bd_sf"/>
</dbReference>
<reference evidence="2" key="2">
    <citation type="submission" date="2020-09" db="EMBL/GenBank/DDBJ databases">
        <authorList>
            <person name="Sun Q."/>
            <person name="Kim S."/>
        </authorList>
    </citation>
    <scope>NUCLEOTIDE SEQUENCE</scope>
    <source>
        <strain evidence="2">KCTC 12711</strain>
    </source>
</reference>
<accession>A0A918VNZ5</accession>
<gene>
    <name evidence="2" type="ORF">GCM10008090_27520</name>
</gene>
<evidence type="ECO:0000313" key="2">
    <source>
        <dbReference type="EMBL" id="GHA16212.1"/>
    </source>
</evidence>
<dbReference type="EMBL" id="BMXA01000005">
    <property type="protein sequence ID" value="GHA16212.1"/>
    <property type="molecule type" value="Genomic_DNA"/>
</dbReference>
<sequence length="182" mass="21283">MRTIEQRATLPLDSKQLISEHYETLKSLAREKRRRAKSGQTMLTTDILHESWLKLRQTKEWASESHFLKTTALAMRHVLVEYARSKLTIKRANAGTECYDDLAECIPEFRETPEQIIAIADLFARLEERNPRYGQTLDLRYFGGFTEDETAQILGVSTRTVRRDWVFIKAWMATELERTDSQ</sequence>
<dbReference type="GO" id="GO:0003700">
    <property type="term" value="F:DNA-binding transcription factor activity"/>
    <property type="evidence" value="ECO:0007669"/>
    <property type="project" value="InterPro"/>
</dbReference>
<evidence type="ECO:0000313" key="3">
    <source>
        <dbReference type="Proteomes" id="UP000614811"/>
    </source>
</evidence>
<dbReference type="RefSeq" id="WP_189402245.1">
    <property type="nucleotide sequence ID" value="NZ_BMXA01000005.1"/>
</dbReference>
<dbReference type="InterPro" id="IPR013324">
    <property type="entry name" value="RNA_pol_sigma_r3/r4-like"/>
</dbReference>
<dbReference type="InterPro" id="IPR053812">
    <property type="entry name" value="HTH_Sigma70_ECF-like"/>
</dbReference>
<dbReference type="Proteomes" id="UP000614811">
    <property type="component" value="Unassembled WGS sequence"/>
</dbReference>
<keyword evidence="3" id="KW-1185">Reference proteome</keyword>